<gene>
    <name evidence="1" type="ORF">JMA_38420</name>
</gene>
<keyword evidence="1" id="KW-0614">Plasmid</keyword>
<protein>
    <submittedName>
        <fullName evidence="1">Uncharacterized protein</fullName>
    </submittedName>
</protein>
<dbReference type="HOGENOM" id="CLU_3153778_0_0_9"/>
<sequence>MKQAETKMCTCEKKDYVVQLPPVDIRPHELESLDQFYCSECNSFWREA</sequence>
<proteinExistence type="predicted"/>
<geneLocation type="plasmid" evidence="2"/>
<evidence type="ECO:0000313" key="2">
    <source>
        <dbReference type="Proteomes" id="UP000031449"/>
    </source>
</evidence>
<dbReference type="KEGG" id="jeo:JMA_38420"/>
<dbReference type="AlphaFoldDB" id="A0A0B5ASF3"/>
<organism evidence="1 2">
    <name type="scientific">Jeotgalibacillus malaysiensis</name>
    <dbReference type="NCBI Taxonomy" id="1508404"/>
    <lineage>
        <taxon>Bacteria</taxon>
        <taxon>Bacillati</taxon>
        <taxon>Bacillota</taxon>
        <taxon>Bacilli</taxon>
        <taxon>Bacillales</taxon>
        <taxon>Caryophanaceae</taxon>
        <taxon>Jeotgalibacillus</taxon>
    </lineage>
</organism>
<reference evidence="1 2" key="1">
    <citation type="submission" date="2014-08" db="EMBL/GenBank/DDBJ databases">
        <title>Complete genome of a marine bacteria Jeotgalibacillus malaysiensis.</title>
        <authorList>
            <person name="Yaakop A.S."/>
            <person name="Chan K.-G."/>
            <person name="Goh K.M."/>
        </authorList>
    </citation>
    <scope>NUCLEOTIDE SEQUENCE [LARGE SCALE GENOMIC DNA]</scope>
    <source>
        <strain evidence="1 2">D5</strain>
        <plasmid evidence="2">Plasmid</plasmid>
    </source>
</reference>
<dbReference type="Proteomes" id="UP000031449">
    <property type="component" value="Plasmid unnamed"/>
</dbReference>
<dbReference type="BioCyc" id="JESP1508404:G14D9-13126-MONOMER"/>
<accession>A0A0B5ASF3</accession>
<keyword evidence="2" id="KW-1185">Reference proteome</keyword>
<dbReference type="EMBL" id="CP009417">
    <property type="protein sequence ID" value="AJD93160.1"/>
    <property type="molecule type" value="Genomic_DNA"/>
</dbReference>
<evidence type="ECO:0000313" key="1">
    <source>
        <dbReference type="EMBL" id="AJD93160.1"/>
    </source>
</evidence>
<name>A0A0B5ASF3_9BACL</name>